<dbReference type="GO" id="GO:0030246">
    <property type="term" value="F:carbohydrate binding"/>
    <property type="evidence" value="ECO:0007669"/>
    <property type="project" value="UniProtKB-KW"/>
</dbReference>
<evidence type="ECO:0000256" key="12">
    <source>
        <dbReference type="ARBA" id="ARBA00023034"/>
    </source>
</evidence>
<keyword evidence="6 16" id="KW-0808">Transferase</keyword>
<keyword evidence="11 16" id="KW-1133">Transmembrane helix</keyword>
<dbReference type="GO" id="GO:0000139">
    <property type="term" value="C:Golgi membrane"/>
    <property type="evidence" value="ECO:0007669"/>
    <property type="project" value="UniProtKB-SubCell"/>
</dbReference>
<evidence type="ECO:0000256" key="9">
    <source>
        <dbReference type="ARBA" id="ARBA00022734"/>
    </source>
</evidence>
<feature type="transmembrane region" description="Helical" evidence="16">
    <location>
        <begin position="12"/>
        <end position="29"/>
    </location>
</feature>
<dbReference type="InterPro" id="IPR001173">
    <property type="entry name" value="Glyco_trans_2-like"/>
</dbReference>
<keyword evidence="14 16" id="KW-1015">Disulfide bond</keyword>
<dbReference type="SUPFAM" id="SSF50370">
    <property type="entry name" value="Ricin B-like lectins"/>
    <property type="match status" value="1"/>
</dbReference>
<accession>A0A1B0BYH3</accession>
<dbReference type="InterPro" id="IPR045885">
    <property type="entry name" value="GalNAc-T"/>
</dbReference>
<feature type="domain" description="Ricin B lectin" evidence="17">
    <location>
        <begin position="482"/>
        <end position="611"/>
    </location>
</feature>
<dbReference type="InterPro" id="IPR029044">
    <property type="entry name" value="Nucleotide-diphossugar_trans"/>
</dbReference>
<dbReference type="FunFam" id="3.90.550.10:FF:000021">
    <property type="entry name" value="Polypeptide N-acetylgalactosaminyltransferase"/>
    <property type="match status" value="1"/>
</dbReference>
<keyword evidence="19" id="KW-1185">Reference proteome</keyword>
<dbReference type="Pfam" id="PF00535">
    <property type="entry name" value="Glycos_transf_2"/>
    <property type="match status" value="1"/>
</dbReference>
<keyword evidence="12 16" id="KW-0333">Golgi apparatus</keyword>
<dbReference type="CDD" id="cd02510">
    <property type="entry name" value="pp-GalNAc-T"/>
    <property type="match status" value="1"/>
</dbReference>
<dbReference type="SMART" id="SM00458">
    <property type="entry name" value="RICIN"/>
    <property type="match status" value="1"/>
</dbReference>
<evidence type="ECO:0000256" key="2">
    <source>
        <dbReference type="ARBA" id="ARBA00004323"/>
    </source>
</evidence>
<sequence>MLSRFRSFYGKIITFFLVTLMFVIYIKVLQVDNVNNNKTNQKYDGLKYSSRLQNPSSRSEFIESENEIQRPTIRSTEFDFNSIYELSIQWDLARQQPGWGDNGEPVFLEGAEKIRGEEIYRKIALNGLLSERLSYNRTLDDYRNPLCANQHYDVDALPSASVIIIFFNEPYSVLVRTIHSTLNTCNRHLLKQIILVDDGSENVELGGKLDYYIRTRLPQGKISIVRLKNRLGLIRARLAGARNATGDVLIFLDAHCEANIGWCEPLLDRIKESRTSVLVPIIDVIDASDFKYHTTGYKTFQVGGFQWSGHFDWVNIPKRERERQKSECKMADTGICPTYSPTMAGGLFAIDRSYFWEVGSYDEQMDGWGGENLEMSFRIWQCGGTIETIPCSRVGHVFRDFHPYKFPNNRDTHGINTARMALVWMDDYVNIFFLYRPDLKFNADVGDVTHRIMLRKKLRCKSFDWYLKNVFPEKFIPTKNVKAYGRVKSLHTDFCLDDLQQDNEQPYNLGLFMCMNEVTKTQFFSLTNNSVLRNELSCATVKHTRSPPYLVVMASCFDNDDYNEKWHYDHKYRLRHFSTGLCLDHRGLRQSDYVRVAPCDSQSKTQSWIFDNSEIRNEIEQFFEPTGNQNH</sequence>
<keyword evidence="9 16" id="KW-0430">Lectin</keyword>
<organism evidence="18 19">
    <name type="scientific">Glossina palpalis gambiensis</name>
    <dbReference type="NCBI Taxonomy" id="67801"/>
    <lineage>
        <taxon>Eukaryota</taxon>
        <taxon>Metazoa</taxon>
        <taxon>Ecdysozoa</taxon>
        <taxon>Arthropoda</taxon>
        <taxon>Hexapoda</taxon>
        <taxon>Insecta</taxon>
        <taxon>Pterygota</taxon>
        <taxon>Neoptera</taxon>
        <taxon>Endopterygota</taxon>
        <taxon>Diptera</taxon>
        <taxon>Brachycera</taxon>
        <taxon>Muscomorpha</taxon>
        <taxon>Hippoboscoidea</taxon>
        <taxon>Glossinidae</taxon>
        <taxon>Glossina</taxon>
    </lineage>
</organism>
<keyword evidence="13 16" id="KW-0472">Membrane</keyword>
<dbReference type="GO" id="GO:0004653">
    <property type="term" value="F:polypeptide N-acetylgalactosaminyltransferase activity"/>
    <property type="evidence" value="ECO:0007669"/>
    <property type="project" value="UniProtKB-ARBA"/>
</dbReference>
<dbReference type="PANTHER" id="PTHR11675:SF43">
    <property type="entry name" value="POLYPEPTIDE N-ACETYLGALACTOSAMINYLTRANSFERASE 1"/>
    <property type="match status" value="1"/>
</dbReference>
<comment type="similarity">
    <text evidence="4 16">Belongs to the glycosyltransferase 2 family. GalNAc-T subfamily.</text>
</comment>
<comment type="cofactor">
    <cofactor evidence="1 16">
        <name>Mn(2+)</name>
        <dbReference type="ChEBI" id="CHEBI:29035"/>
    </cofactor>
</comment>
<dbReference type="STRING" id="67801.A0A1B0BYH3"/>
<evidence type="ECO:0000259" key="17">
    <source>
        <dbReference type="SMART" id="SM00458"/>
    </source>
</evidence>
<dbReference type="EC" id="2.4.1.-" evidence="16"/>
<evidence type="ECO:0000256" key="4">
    <source>
        <dbReference type="ARBA" id="ARBA00005680"/>
    </source>
</evidence>
<evidence type="ECO:0000256" key="16">
    <source>
        <dbReference type="RuleBase" id="RU361242"/>
    </source>
</evidence>
<dbReference type="Proteomes" id="UP000092460">
    <property type="component" value="Unassembled WGS sequence"/>
</dbReference>
<comment type="pathway">
    <text evidence="3 16">Protein modification; protein glycosylation.</text>
</comment>
<evidence type="ECO:0000313" key="19">
    <source>
        <dbReference type="Proteomes" id="UP000092460"/>
    </source>
</evidence>
<dbReference type="Pfam" id="PF00652">
    <property type="entry name" value="Ricin_B_lectin"/>
    <property type="match status" value="1"/>
</dbReference>
<proteinExistence type="inferred from homology"/>
<evidence type="ECO:0000256" key="15">
    <source>
        <dbReference type="ARBA" id="ARBA00023211"/>
    </source>
</evidence>
<dbReference type="VEuPathDB" id="VectorBase:GPPI044249"/>
<dbReference type="UniPathway" id="UPA00378"/>
<evidence type="ECO:0000256" key="7">
    <source>
        <dbReference type="ARBA" id="ARBA00022692"/>
    </source>
</evidence>
<dbReference type="SUPFAM" id="SSF53448">
    <property type="entry name" value="Nucleotide-diphospho-sugar transferases"/>
    <property type="match status" value="1"/>
</dbReference>
<dbReference type="EnsemblMetazoa" id="GPPI044249-RA">
    <property type="protein sequence ID" value="GPPI044249-PA"/>
    <property type="gene ID" value="GPPI044249"/>
</dbReference>
<evidence type="ECO:0000256" key="13">
    <source>
        <dbReference type="ARBA" id="ARBA00023136"/>
    </source>
</evidence>
<evidence type="ECO:0000256" key="11">
    <source>
        <dbReference type="ARBA" id="ARBA00022989"/>
    </source>
</evidence>
<dbReference type="PANTHER" id="PTHR11675">
    <property type="entry name" value="N-ACETYLGALACTOSAMINYLTRANSFERASE"/>
    <property type="match status" value="1"/>
</dbReference>
<comment type="subcellular location">
    <subcellularLocation>
        <location evidence="2 16">Golgi apparatus membrane</location>
        <topology evidence="2 16">Single-pass type II membrane protein</topology>
    </subcellularLocation>
</comment>
<evidence type="ECO:0000256" key="3">
    <source>
        <dbReference type="ARBA" id="ARBA00004922"/>
    </source>
</evidence>
<keyword evidence="8" id="KW-0479">Metal-binding</keyword>
<name>A0A1B0BYH3_9MUSC</name>
<dbReference type="InterPro" id="IPR035992">
    <property type="entry name" value="Ricin_B-like_lectins"/>
</dbReference>
<evidence type="ECO:0000256" key="14">
    <source>
        <dbReference type="ARBA" id="ARBA00023157"/>
    </source>
</evidence>
<reference evidence="18" key="2">
    <citation type="submission" date="2020-05" db="UniProtKB">
        <authorList>
            <consortium name="EnsemblMetazoa"/>
        </authorList>
    </citation>
    <scope>IDENTIFICATION</scope>
    <source>
        <strain evidence="18">IAEA</strain>
    </source>
</reference>
<dbReference type="EMBL" id="JXJN01022653">
    <property type="status" value="NOT_ANNOTATED_CDS"/>
    <property type="molecule type" value="Genomic_DNA"/>
</dbReference>
<dbReference type="PROSITE" id="PS50231">
    <property type="entry name" value="RICIN_B_LECTIN"/>
    <property type="match status" value="1"/>
</dbReference>
<keyword evidence="15 16" id="KW-0464">Manganese</keyword>
<evidence type="ECO:0000256" key="10">
    <source>
        <dbReference type="ARBA" id="ARBA00022968"/>
    </source>
</evidence>
<dbReference type="AlphaFoldDB" id="A0A1B0BYH3"/>
<protein>
    <recommendedName>
        <fullName evidence="16">Polypeptide N-acetylgalactosaminyltransferase</fullName>
        <ecNumber evidence="16">2.4.1.-</ecNumber>
    </recommendedName>
    <alternativeName>
        <fullName evidence="16">Protein-UDP acetylgalactosaminyltransferase</fullName>
    </alternativeName>
</protein>
<dbReference type="GO" id="GO:0006493">
    <property type="term" value="P:protein O-linked glycosylation"/>
    <property type="evidence" value="ECO:0007669"/>
    <property type="project" value="UniProtKB-ARBA"/>
</dbReference>
<reference evidence="19" key="1">
    <citation type="submission" date="2015-01" db="EMBL/GenBank/DDBJ databases">
        <authorList>
            <person name="Aksoy S."/>
            <person name="Warren W."/>
            <person name="Wilson R.K."/>
        </authorList>
    </citation>
    <scope>NUCLEOTIDE SEQUENCE [LARGE SCALE GENOMIC DNA]</scope>
    <source>
        <strain evidence="19">IAEA</strain>
    </source>
</reference>
<keyword evidence="10" id="KW-0735">Signal-anchor</keyword>
<dbReference type="InterPro" id="IPR000772">
    <property type="entry name" value="Ricin_B_lectin"/>
</dbReference>
<evidence type="ECO:0000256" key="6">
    <source>
        <dbReference type="ARBA" id="ARBA00022679"/>
    </source>
</evidence>
<dbReference type="Gene3D" id="2.80.10.50">
    <property type="match status" value="1"/>
</dbReference>
<evidence type="ECO:0000313" key="18">
    <source>
        <dbReference type="EnsemblMetazoa" id="GPPI044249-PA"/>
    </source>
</evidence>
<evidence type="ECO:0000256" key="1">
    <source>
        <dbReference type="ARBA" id="ARBA00001936"/>
    </source>
</evidence>
<dbReference type="Gene3D" id="3.90.550.10">
    <property type="entry name" value="Spore Coat Polysaccharide Biosynthesis Protein SpsA, Chain A"/>
    <property type="match status" value="1"/>
</dbReference>
<evidence type="ECO:0000256" key="8">
    <source>
        <dbReference type="ARBA" id="ARBA00022723"/>
    </source>
</evidence>
<evidence type="ECO:0000256" key="5">
    <source>
        <dbReference type="ARBA" id="ARBA00022676"/>
    </source>
</evidence>
<keyword evidence="5 16" id="KW-0328">Glycosyltransferase</keyword>
<keyword evidence="7 16" id="KW-0812">Transmembrane</keyword>
<dbReference type="GO" id="GO:0046872">
    <property type="term" value="F:metal ion binding"/>
    <property type="evidence" value="ECO:0007669"/>
    <property type="project" value="UniProtKB-KW"/>
</dbReference>